<evidence type="ECO:0000313" key="2">
    <source>
        <dbReference type="EMBL" id="SEN63601.1"/>
    </source>
</evidence>
<dbReference type="AlphaFoldDB" id="A0A1H8I5M4"/>
<keyword evidence="1" id="KW-0732">Signal</keyword>
<evidence type="ECO:0000313" key="3">
    <source>
        <dbReference type="Proteomes" id="UP000198657"/>
    </source>
</evidence>
<organism evidence="2 3">
    <name type="scientific">Flavobacterium sinopsychrotolerans</name>
    <dbReference type="NCBI Taxonomy" id="604089"/>
    <lineage>
        <taxon>Bacteria</taxon>
        <taxon>Pseudomonadati</taxon>
        <taxon>Bacteroidota</taxon>
        <taxon>Flavobacteriia</taxon>
        <taxon>Flavobacteriales</taxon>
        <taxon>Flavobacteriaceae</taxon>
        <taxon>Flavobacterium</taxon>
    </lineage>
</organism>
<dbReference type="RefSeq" id="WP_091165037.1">
    <property type="nucleotide sequence ID" value="NZ_CBCSFM010000001.1"/>
</dbReference>
<dbReference type="Proteomes" id="UP000198657">
    <property type="component" value="Unassembled WGS sequence"/>
</dbReference>
<dbReference type="OrthoDB" id="1118734at2"/>
<feature type="chain" id="PRO_5011497395" description="DUF2490 domain-containing protein" evidence="1">
    <location>
        <begin position="19"/>
        <end position="246"/>
    </location>
</feature>
<feature type="signal peptide" evidence="1">
    <location>
        <begin position="1"/>
        <end position="18"/>
    </location>
</feature>
<dbReference type="STRING" id="604089.SAMN04487942_0439"/>
<accession>A0A1H8I5M4</accession>
<gene>
    <name evidence="2" type="ORF">SAMN04487942_0439</name>
</gene>
<proteinExistence type="predicted"/>
<dbReference type="EMBL" id="FODN01000001">
    <property type="protein sequence ID" value="SEN63601.1"/>
    <property type="molecule type" value="Genomic_DNA"/>
</dbReference>
<name>A0A1H8I5M4_9FLAO</name>
<dbReference type="InterPro" id="IPR019619">
    <property type="entry name" value="DUF2490"/>
</dbReference>
<keyword evidence="3" id="KW-1185">Reference proteome</keyword>
<sequence length="246" mass="29406">MKTIRIIFFLFVSVLCQAQTEKNIDHQSILWTRYYNQLLLNEKWSLHTEFDNRVFLKPVKENLYVIRIQGRYKINEHLEAGIGFTHFSVATQEPEVSNTFKTPEYRGQQDITWKLNVNKVTLLQRLQAEERFIHNANKESLLPGSTFTWRFRYRLQADYTFWKKENQYLKTILSEEIMFNAGKSIVKNTFDQNRVYAALQYGINKNIALELGYLNSFQRRANGIDYFNRDIIRFSVFHKIKIPKKV</sequence>
<evidence type="ECO:0008006" key="4">
    <source>
        <dbReference type="Google" id="ProtNLM"/>
    </source>
</evidence>
<dbReference type="Pfam" id="PF10677">
    <property type="entry name" value="DUF2490"/>
    <property type="match status" value="1"/>
</dbReference>
<protein>
    <recommendedName>
        <fullName evidence="4">DUF2490 domain-containing protein</fullName>
    </recommendedName>
</protein>
<reference evidence="3" key="1">
    <citation type="submission" date="2016-10" db="EMBL/GenBank/DDBJ databases">
        <authorList>
            <person name="Varghese N."/>
            <person name="Submissions S."/>
        </authorList>
    </citation>
    <scope>NUCLEOTIDE SEQUENCE [LARGE SCALE GENOMIC DNA]</scope>
    <source>
        <strain evidence="3">CGMCC 1.8704</strain>
    </source>
</reference>
<evidence type="ECO:0000256" key="1">
    <source>
        <dbReference type="SAM" id="SignalP"/>
    </source>
</evidence>